<dbReference type="InterPro" id="IPR027396">
    <property type="entry name" value="DsrEFH-like"/>
</dbReference>
<comment type="caution">
    <text evidence="3">The sequence shown here is derived from an EMBL/GenBank/DDBJ whole genome shotgun (WGS) entry which is preliminary data.</text>
</comment>
<accession>A0A3N9TLX4</accession>
<dbReference type="AlphaFoldDB" id="A0A3N9TLX4"/>
<evidence type="ECO:0000313" key="3">
    <source>
        <dbReference type="EMBL" id="RQW64843.1"/>
    </source>
</evidence>
<keyword evidence="4" id="KW-1185">Reference proteome</keyword>
<dbReference type="SUPFAM" id="SSF75169">
    <property type="entry name" value="DsrEFH-like"/>
    <property type="match status" value="1"/>
</dbReference>
<organism evidence="3 4">
    <name type="scientific">Vibrio viridaestus</name>
    <dbReference type="NCBI Taxonomy" id="2487322"/>
    <lineage>
        <taxon>Bacteria</taxon>
        <taxon>Pseudomonadati</taxon>
        <taxon>Pseudomonadota</taxon>
        <taxon>Gammaproteobacteria</taxon>
        <taxon>Vibrionales</taxon>
        <taxon>Vibrionaceae</taxon>
        <taxon>Vibrio</taxon>
    </lineage>
</organism>
<dbReference type="Proteomes" id="UP000281112">
    <property type="component" value="Unassembled WGS sequence"/>
</dbReference>
<keyword evidence="2" id="KW-0732">Signal</keyword>
<dbReference type="InterPro" id="IPR003787">
    <property type="entry name" value="Sulphur_relay_DsrE/F-like"/>
</dbReference>
<sequence>MMMKSLKYVVAICMAIYGLVCSYSYAAVNADPLFINMTSDDSHRSEMAIGFGKNQLERGHPLIVFLNDKGVLVAAKQNNVEYTNQQRMLLDIIESGGVIYACPSCMKFYNVEKSELLDGVKVSNPNAIEAELFKTNTRTLSW</sequence>
<evidence type="ECO:0000256" key="2">
    <source>
        <dbReference type="SAM" id="SignalP"/>
    </source>
</evidence>
<evidence type="ECO:0000256" key="1">
    <source>
        <dbReference type="ARBA" id="ARBA00002850"/>
    </source>
</evidence>
<name>A0A3N9TLX4_9VIBR</name>
<dbReference type="Gene3D" id="3.40.1260.10">
    <property type="entry name" value="DsrEFH-like"/>
    <property type="match status" value="1"/>
</dbReference>
<dbReference type="OrthoDB" id="274802at2"/>
<evidence type="ECO:0000313" key="4">
    <source>
        <dbReference type="Proteomes" id="UP000281112"/>
    </source>
</evidence>
<comment type="function">
    <text evidence="1">Could be part of a sulfur-relay system.</text>
</comment>
<dbReference type="Pfam" id="PF02635">
    <property type="entry name" value="DsrE"/>
    <property type="match status" value="1"/>
</dbReference>
<feature type="signal peptide" evidence="2">
    <location>
        <begin position="1"/>
        <end position="26"/>
    </location>
</feature>
<protein>
    <submittedName>
        <fullName evidence="3">DsrE/DsrF-like family protein</fullName>
    </submittedName>
</protein>
<feature type="chain" id="PRO_5018149617" evidence="2">
    <location>
        <begin position="27"/>
        <end position="142"/>
    </location>
</feature>
<proteinExistence type="predicted"/>
<dbReference type="EMBL" id="RJVQ01000001">
    <property type="protein sequence ID" value="RQW64843.1"/>
    <property type="molecule type" value="Genomic_DNA"/>
</dbReference>
<reference evidence="3 4" key="1">
    <citation type="submission" date="2018-11" db="EMBL/GenBank/DDBJ databases">
        <title>Vibrio LJC006 sp. nov., isolated from seawater during the bloom of the enteromorpha.</title>
        <authorList>
            <person name="Liang J."/>
        </authorList>
    </citation>
    <scope>NUCLEOTIDE SEQUENCE [LARGE SCALE GENOMIC DNA]</scope>
    <source>
        <strain evidence="3 4">LJC006</strain>
    </source>
</reference>
<gene>
    <name evidence="3" type="ORF">EES38_02040</name>
</gene>